<evidence type="ECO:0000259" key="8">
    <source>
        <dbReference type="Pfam" id="PF00082"/>
    </source>
</evidence>
<feature type="compositionally biased region" description="Low complexity" evidence="6">
    <location>
        <begin position="516"/>
        <end position="536"/>
    </location>
</feature>
<dbReference type="Pfam" id="PF00082">
    <property type="entry name" value="Peptidase_S8"/>
    <property type="match status" value="1"/>
</dbReference>
<proteinExistence type="inferred from homology"/>
<keyword evidence="10" id="KW-1185">Reference proteome</keyword>
<sequence length="1173" mass="121566">MKHHRLAAAISLLLVASAATAQGPRAVQPSAVGAEQLTDAVVNNARLLLTRAGAIDPTQERVDYSATGAAADVTTARYALVQFADGDRGGRERLEKRGFRILGYVPNNAFIVGLGAQRSLADLNSDRGVRWAGLYQPGMKLDPALYAGARSSLGQAPGGGIDVEIYGFAGESAEALAQVVLKVSGVRASVVNPRADSPYVRLNVDAARLADLVRVATGMEGVAWVGHYLQPELDNSGAIGAIQGNSTVNIAGSGTVEAGRTPIWDHGLFGSNQIVSISDSGLDANEAWFTTLNKGSGPVTAVTEAETPLPPALGTTYPTRKVYGYWVQPGATAYDNNQVCTTSATSFHGTHTSGTIAGDAAGTFGSTYLASTPTAANHELADGMAPNAQLLFQDIGNDTTGCLSITDLSSTLSQAYAASARIHSASWGAPTGGVYSGNDYEVDYTLSKEEDMLFVVSAGNSGPGTQSIGSPGNAKNAVTVGATAHAGGTSVASFSSRGPTADGRRKPDVMAPGSSTISAAGDTTTNTTPETPATSSKSGTSMAAPTVSGNAALMRQFFADGFYPRGTATAADKYNPSGMVMKATILNGTNPVTTANWDSNTYGWGRMWLDSNLWFSNTLTGGDDNRRLRLFERTQAAGLKTGDTHVYTIANVAAGQELRATLAWYDIEAQQGAVVSLVNNLDLEVTGPGGTYLGNVFASGVSTTGGSADARNTVEQVRLTAPAAGTYTFTVRGTNIPGGSRPNTNRQGYALAVSGAFGLPATAPAAAPVAVNATNSGNQVNVAFTGAANSYQLYRADGTCASADPGNFRLVGSGAASPLVDSTPQSGKTYAYKIRGIANDVEGEVSNCVEVTSTAACTLQPEFTHDSVAVTSTQGTTCTVGLAWDAAQANCAASTGISYAVQRDNSPYFPAPVTVVSGHPSTTYNDTAVSFAQPYFYRVTASDSLGNTAPVSLVVNGTPIGPDGVRGDSYSDNGDDRIFVTLDSPWHVTNTSANTGTRSYHSGYDNVSYPSATCAAITTPKLLVQPGAVLSFQARYDLEYQWDGMVMEISTDNGATWSDLPPDGGYPDTLAETLSPPINACGYPNTQGAFTGVTTPTANNSSANGTTSVYKPFTRNLSSYAGQNVRIRWRVTADSNTEYAGAFIDDISLGGSALDRLFADGFESNAQFNCKTQ</sequence>
<dbReference type="InterPro" id="IPR051048">
    <property type="entry name" value="Peptidase_S8/S53_subtilisin"/>
</dbReference>
<dbReference type="SUPFAM" id="SSF49785">
    <property type="entry name" value="Galactose-binding domain-like"/>
    <property type="match status" value="1"/>
</dbReference>
<dbReference type="InterPro" id="IPR013783">
    <property type="entry name" value="Ig-like_fold"/>
</dbReference>
<dbReference type="InterPro" id="IPR034058">
    <property type="entry name" value="TagA/B/C/D_pept_dom"/>
</dbReference>
<keyword evidence="4 5" id="KW-0720">Serine protease</keyword>
<dbReference type="SUPFAM" id="SSF52743">
    <property type="entry name" value="Subtilisin-like"/>
    <property type="match status" value="1"/>
</dbReference>
<dbReference type="PROSITE" id="PS51892">
    <property type="entry name" value="SUBTILASE"/>
    <property type="match status" value="1"/>
</dbReference>
<accession>A0ABT1QNZ0</accession>
<dbReference type="InterPro" id="IPR023828">
    <property type="entry name" value="Peptidase_S8_Ser-AS"/>
</dbReference>
<dbReference type="Gene3D" id="2.60.40.10">
    <property type="entry name" value="Immunoglobulins"/>
    <property type="match status" value="2"/>
</dbReference>
<evidence type="ECO:0000256" key="4">
    <source>
        <dbReference type="ARBA" id="ARBA00022825"/>
    </source>
</evidence>
<reference evidence="9" key="1">
    <citation type="submission" date="2022-07" db="EMBL/GenBank/DDBJ databases">
        <title>Tahibacter sp., a new gammaproteobacterium isolated from the silt sample collected at pig farm.</title>
        <authorList>
            <person name="Chen H."/>
        </authorList>
    </citation>
    <scope>NUCLEOTIDE SEQUENCE</scope>
    <source>
        <strain evidence="9">P2K</strain>
    </source>
</reference>
<dbReference type="PANTHER" id="PTHR43399">
    <property type="entry name" value="SUBTILISIN-RELATED"/>
    <property type="match status" value="1"/>
</dbReference>
<keyword evidence="2 5" id="KW-0645">Protease</keyword>
<comment type="caution">
    <text evidence="9">The sequence shown here is derived from an EMBL/GenBank/DDBJ whole genome shotgun (WGS) entry which is preliminary data.</text>
</comment>
<dbReference type="PROSITE" id="PS00138">
    <property type="entry name" value="SUBTILASE_SER"/>
    <property type="match status" value="1"/>
</dbReference>
<keyword evidence="7" id="KW-0732">Signal</keyword>
<evidence type="ECO:0000256" key="7">
    <source>
        <dbReference type="SAM" id="SignalP"/>
    </source>
</evidence>
<evidence type="ECO:0000256" key="5">
    <source>
        <dbReference type="PROSITE-ProRule" id="PRU01240"/>
    </source>
</evidence>
<evidence type="ECO:0000256" key="3">
    <source>
        <dbReference type="ARBA" id="ARBA00022801"/>
    </source>
</evidence>
<evidence type="ECO:0000313" key="10">
    <source>
        <dbReference type="Proteomes" id="UP001165498"/>
    </source>
</evidence>
<dbReference type="Proteomes" id="UP001165498">
    <property type="component" value="Unassembled WGS sequence"/>
</dbReference>
<feature type="signal peptide" evidence="7">
    <location>
        <begin position="1"/>
        <end position="21"/>
    </location>
</feature>
<feature type="active site" description="Charge relay system" evidence="5">
    <location>
        <position position="541"/>
    </location>
</feature>
<dbReference type="InterPro" id="IPR000209">
    <property type="entry name" value="Peptidase_S8/S53_dom"/>
</dbReference>
<feature type="active site" description="Charge relay system" evidence="5">
    <location>
        <position position="348"/>
    </location>
</feature>
<feature type="chain" id="PRO_5046585107" evidence="7">
    <location>
        <begin position="22"/>
        <end position="1173"/>
    </location>
</feature>
<organism evidence="9 10">
    <name type="scientific">Tahibacter harae</name>
    <dbReference type="NCBI Taxonomy" id="2963937"/>
    <lineage>
        <taxon>Bacteria</taxon>
        <taxon>Pseudomonadati</taxon>
        <taxon>Pseudomonadota</taxon>
        <taxon>Gammaproteobacteria</taxon>
        <taxon>Lysobacterales</taxon>
        <taxon>Rhodanobacteraceae</taxon>
        <taxon>Tahibacter</taxon>
    </lineage>
</organism>
<feature type="region of interest" description="Disordered" evidence="6">
    <location>
        <begin position="488"/>
        <end position="544"/>
    </location>
</feature>
<dbReference type="RefSeq" id="WP_255912093.1">
    <property type="nucleotide sequence ID" value="NZ_JANFQO010000003.1"/>
</dbReference>
<dbReference type="InterPro" id="IPR036852">
    <property type="entry name" value="Peptidase_S8/S53_dom_sf"/>
</dbReference>
<evidence type="ECO:0000256" key="6">
    <source>
        <dbReference type="SAM" id="MobiDB-lite"/>
    </source>
</evidence>
<evidence type="ECO:0000256" key="1">
    <source>
        <dbReference type="ARBA" id="ARBA00011073"/>
    </source>
</evidence>
<protein>
    <submittedName>
        <fullName evidence="9">S8 family serine peptidase</fullName>
    </submittedName>
</protein>
<evidence type="ECO:0000256" key="2">
    <source>
        <dbReference type="ARBA" id="ARBA00022670"/>
    </source>
</evidence>
<comment type="similarity">
    <text evidence="1 5">Belongs to the peptidase S8 family.</text>
</comment>
<evidence type="ECO:0000313" key="9">
    <source>
        <dbReference type="EMBL" id="MCQ4164058.1"/>
    </source>
</evidence>
<dbReference type="PRINTS" id="PR00723">
    <property type="entry name" value="SUBTILISIN"/>
</dbReference>
<dbReference type="PANTHER" id="PTHR43399:SF4">
    <property type="entry name" value="CELL WALL-ASSOCIATED PROTEASE"/>
    <property type="match status" value="1"/>
</dbReference>
<feature type="domain" description="Peptidase S8/S53" evidence="8">
    <location>
        <begin position="270"/>
        <end position="605"/>
    </location>
</feature>
<feature type="active site" description="Charge relay system" evidence="5">
    <location>
        <position position="279"/>
    </location>
</feature>
<dbReference type="InterPro" id="IPR008979">
    <property type="entry name" value="Galactose-bd-like_sf"/>
</dbReference>
<dbReference type="EMBL" id="JANFQO010000003">
    <property type="protein sequence ID" value="MCQ4164058.1"/>
    <property type="molecule type" value="Genomic_DNA"/>
</dbReference>
<keyword evidence="3 5" id="KW-0378">Hydrolase</keyword>
<dbReference type="Gene3D" id="2.60.120.380">
    <property type="match status" value="1"/>
</dbReference>
<name>A0ABT1QNZ0_9GAMM</name>
<gene>
    <name evidence="9" type="ORF">NM961_04975</name>
</gene>
<dbReference type="InterPro" id="IPR015500">
    <property type="entry name" value="Peptidase_S8_subtilisin-rel"/>
</dbReference>
<dbReference type="Gene3D" id="2.60.120.260">
    <property type="entry name" value="Galactose-binding domain-like"/>
    <property type="match status" value="1"/>
</dbReference>
<dbReference type="CDD" id="cd04842">
    <property type="entry name" value="Peptidases_S8_Kp43_protease"/>
    <property type="match status" value="1"/>
</dbReference>
<dbReference type="Gene3D" id="3.40.50.200">
    <property type="entry name" value="Peptidase S8/S53 domain"/>
    <property type="match status" value="1"/>
</dbReference>